<evidence type="ECO:0008006" key="3">
    <source>
        <dbReference type="Google" id="ProtNLM"/>
    </source>
</evidence>
<organism evidence="1 2">
    <name type="scientific">Portunus trituberculatus</name>
    <name type="common">Swimming crab</name>
    <name type="synonym">Neptunus trituberculatus</name>
    <dbReference type="NCBI Taxonomy" id="210409"/>
    <lineage>
        <taxon>Eukaryota</taxon>
        <taxon>Metazoa</taxon>
        <taxon>Ecdysozoa</taxon>
        <taxon>Arthropoda</taxon>
        <taxon>Crustacea</taxon>
        <taxon>Multicrustacea</taxon>
        <taxon>Malacostraca</taxon>
        <taxon>Eumalacostraca</taxon>
        <taxon>Eucarida</taxon>
        <taxon>Decapoda</taxon>
        <taxon>Pleocyemata</taxon>
        <taxon>Brachyura</taxon>
        <taxon>Eubrachyura</taxon>
        <taxon>Portunoidea</taxon>
        <taxon>Portunidae</taxon>
        <taxon>Portuninae</taxon>
        <taxon>Portunus</taxon>
    </lineage>
</organism>
<gene>
    <name evidence="1" type="ORF">E2C01_030418</name>
</gene>
<protein>
    <recommendedName>
        <fullName evidence="3">PiggyBac transposable element-derived protein 4 C-terminal zinc-ribbon domain-containing protein</fullName>
    </recommendedName>
</protein>
<name>A0A5B7EUT2_PORTR</name>
<dbReference type="AlphaFoldDB" id="A0A5B7EUT2"/>
<evidence type="ECO:0000313" key="2">
    <source>
        <dbReference type="Proteomes" id="UP000324222"/>
    </source>
</evidence>
<keyword evidence="2" id="KW-1185">Reference proteome</keyword>
<proteinExistence type="predicted"/>
<reference evidence="1 2" key="1">
    <citation type="submission" date="2019-05" db="EMBL/GenBank/DDBJ databases">
        <title>Another draft genome of Portunus trituberculatus and its Hox gene families provides insights of decapod evolution.</title>
        <authorList>
            <person name="Jeong J.-H."/>
            <person name="Song I."/>
            <person name="Kim S."/>
            <person name="Choi T."/>
            <person name="Kim D."/>
            <person name="Ryu S."/>
            <person name="Kim W."/>
        </authorList>
    </citation>
    <scope>NUCLEOTIDE SEQUENCE [LARGE SCALE GENOMIC DNA]</scope>
    <source>
        <tissue evidence="1">Muscle</tissue>
    </source>
</reference>
<evidence type="ECO:0000313" key="1">
    <source>
        <dbReference type="EMBL" id="MPC36946.1"/>
    </source>
</evidence>
<comment type="caution">
    <text evidence="1">The sequence shown here is derived from an EMBL/GenBank/DDBJ whole genome shotgun (WGS) entry which is preliminary data.</text>
</comment>
<sequence length="70" mass="8449">MNRVALEPKMFTLNDLLVSVELCLECACYVCKHTTRQQQQRRDTRYHCRECDIALYLDPCCEEYHTMLRF</sequence>
<dbReference type="EMBL" id="VSRR010003641">
    <property type="protein sequence ID" value="MPC36946.1"/>
    <property type="molecule type" value="Genomic_DNA"/>
</dbReference>
<dbReference type="Proteomes" id="UP000324222">
    <property type="component" value="Unassembled WGS sequence"/>
</dbReference>
<accession>A0A5B7EUT2</accession>